<evidence type="ECO:0000313" key="1">
    <source>
        <dbReference type="EMBL" id="AEQ96207.1"/>
    </source>
</evidence>
<sequence length="100" mass="10772">MLAPDLDALESIKLLATAGHEPANAPALLAFVAAHIDALSRRLPEESVVQLPRLHLDLCTAEHRAQLYGSRMHALSGGWRNLAQTLETVDICVRARKAGG</sequence>
<evidence type="ECO:0000313" key="2">
    <source>
        <dbReference type="Proteomes" id="UP000008851"/>
    </source>
</evidence>
<reference evidence="1 2" key="1">
    <citation type="journal article" date="2011" name="J. Bacteriol.">
        <title>Two new complete genome sequences offer insight into host and tissue specificity of plant pathogenic Xanthomonas spp.</title>
        <authorList>
            <person name="Bogdanove A.J."/>
            <person name="Koebnik R."/>
            <person name="Lu H."/>
            <person name="Furutani A."/>
            <person name="Angiuoli S.V."/>
            <person name="Patil P.B."/>
            <person name="Van Sluys M.A."/>
            <person name="Ryan R.P."/>
            <person name="Meyer D.F."/>
            <person name="Han S.W."/>
            <person name="Aparna G."/>
            <person name="Rajaram M."/>
            <person name="Delcher A.L."/>
            <person name="Phillippy A.M."/>
            <person name="Puiu D."/>
            <person name="Schatz M.C."/>
            <person name="Shumway M."/>
            <person name="Sommer D.D."/>
            <person name="Trapnell C."/>
            <person name="Benahmed F."/>
            <person name="Dimitrov G."/>
            <person name="Madupu R."/>
            <person name="Radune D."/>
            <person name="Sullivan S."/>
            <person name="Jha G."/>
            <person name="Ishihara H."/>
            <person name="Lee S.W."/>
            <person name="Pandey A."/>
            <person name="Sharma V."/>
            <person name="Sriariyanun M."/>
            <person name="Szurek B."/>
            <person name="Vera-Cruz C.M."/>
            <person name="Dorman K.S."/>
            <person name="Ronald P.C."/>
            <person name="Verdier V."/>
            <person name="Dow J.M."/>
            <person name="Sonti R.V."/>
            <person name="Tsuge S."/>
            <person name="Brendel V.P."/>
            <person name="Rabinowicz P.D."/>
            <person name="Leach J.E."/>
            <person name="White F.F."/>
            <person name="Salzberg S.L."/>
        </authorList>
    </citation>
    <scope>NUCLEOTIDE SEQUENCE [LARGE SCALE GENOMIC DNA]</scope>
    <source>
        <strain evidence="1 2">BLS256</strain>
    </source>
</reference>
<protein>
    <submittedName>
        <fullName evidence="1">Uncharacterized protein</fullName>
    </submittedName>
</protein>
<dbReference type="AlphaFoldDB" id="G7TCM9"/>
<dbReference type="Proteomes" id="UP000008851">
    <property type="component" value="Chromosome"/>
</dbReference>
<gene>
    <name evidence="1" type="ORF">XOC_2059</name>
</gene>
<dbReference type="KEGG" id="xor:XOC_2059"/>
<name>G7TCM9_XANOB</name>
<accession>G7TCM9</accession>
<dbReference type="HOGENOM" id="CLU_2304946_0_0_6"/>
<organism evidence="1 2">
    <name type="scientific">Xanthomonas oryzae pv. oryzicola (strain BLS256)</name>
    <dbReference type="NCBI Taxonomy" id="383407"/>
    <lineage>
        <taxon>Bacteria</taxon>
        <taxon>Pseudomonadati</taxon>
        <taxon>Pseudomonadota</taxon>
        <taxon>Gammaproteobacteria</taxon>
        <taxon>Lysobacterales</taxon>
        <taxon>Lysobacteraceae</taxon>
        <taxon>Xanthomonas</taxon>
    </lineage>
</organism>
<dbReference type="RefSeq" id="WP_014503032.1">
    <property type="nucleotide sequence ID" value="NC_017267.2"/>
</dbReference>
<proteinExistence type="predicted"/>
<dbReference type="eggNOG" id="COG0308">
    <property type="taxonomic scope" value="Bacteria"/>
</dbReference>
<dbReference type="EMBL" id="CP003057">
    <property type="protein sequence ID" value="AEQ96207.1"/>
    <property type="molecule type" value="Genomic_DNA"/>
</dbReference>